<organism evidence="2 3">
    <name type="scientific">Azospirillum oryzae</name>
    <dbReference type="NCBI Taxonomy" id="286727"/>
    <lineage>
        <taxon>Bacteria</taxon>
        <taxon>Pseudomonadati</taxon>
        <taxon>Pseudomonadota</taxon>
        <taxon>Alphaproteobacteria</taxon>
        <taxon>Rhodospirillales</taxon>
        <taxon>Azospirillaceae</taxon>
        <taxon>Azospirillum</taxon>
    </lineage>
</organism>
<dbReference type="KEGG" id="aoz:HUE56_29625"/>
<evidence type="ECO:0000313" key="3">
    <source>
        <dbReference type="Proteomes" id="UP000509702"/>
    </source>
</evidence>
<feature type="region of interest" description="Disordered" evidence="1">
    <location>
        <begin position="393"/>
        <end position="468"/>
    </location>
</feature>
<protein>
    <submittedName>
        <fullName evidence="2">DUF3150 domain-containing protein</fullName>
    </submittedName>
</protein>
<reference evidence="2 3" key="1">
    <citation type="submission" date="2020-06" db="EMBL/GenBank/DDBJ databases">
        <title>Complete genome of Azosprillum oryzae KACC14407.</title>
        <authorList>
            <person name="Kim M."/>
            <person name="Park Y.-J."/>
            <person name="Shin J.-H."/>
        </authorList>
    </citation>
    <scope>NUCLEOTIDE SEQUENCE [LARGE SCALE GENOMIC DNA]</scope>
    <source>
        <strain evidence="2 3">KACC 14407</strain>
        <plasmid evidence="2 3">unnamed7</plasmid>
    </source>
</reference>
<keyword evidence="3" id="KW-1185">Reference proteome</keyword>
<proteinExistence type="predicted"/>
<dbReference type="AlphaFoldDB" id="A0A6N1ATQ1"/>
<keyword evidence="2" id="KW-0614">Plasmid</keyword>
<geneLocation type="plasmid" evidence="2 3">
    <name>unnamed7</name>
</geneLocation>
<dbReference type="RefSeq" id="WP_109154771.1">
    <property type="nucleotide sequence ID" value="NZ_BSOV01000001.1"/>
</dbReference>
<feature type="compositionally biased region" description="Acidic residues" evidence="1">
    <location>
        <begin position="442"/>
        <end position="457"/>
    </location>
</feature>
<dbReference type="Pfam" id="PF11348">
    <property type="entry name" value="DUF3150"/>
    <property type="match status" value="1"/>
</dbReference>
<sequence>MKTLDKVDILSLGVTIWTGRKKLRAEDLNLGVGGELPSEDVASLGSKKVMDPDRLNVFHKLKKQMERLLESVGIRFLSGYAIPREKTEAVTEALDKIVREFLGEKSTFLAEYDKEVEEWIAKHPNFEDALRRAIEPASAVSHRLWADYSTFRISPADKSGSLDREVARMGNQLLAEVAQEANELYEKSVASRTEKSLSRRIAGPLKRMRDKLDGLSFLDGAVAPMVAGIDELIASFPEKGNIENGVYHEVVAKILILSDPDKIRSYAASRPATGGFGDLFASVEDGDIVDPDAAFPEEEDADEPEAVVHVTPAQVEATMAEGPSDLSIFDGLFGDGDDAASPATDGVVVEESNSDTATPAQAEDAGQVTPVAAEAVPTAPVEAVTETVELAQEADQKPVEQDARPGAEPASLGAEAASPASATPEEPEIAPNAEPAAVEAAVETEVDDTDDLDEAEDDGKLPDMIPPTAAPVEVVESFFF</sequence>
<feature type="compositionally biased region" description="Basic and acidic residues" evidence="1">
    <location>
        <begin position="394"/>
        <end position="405"/>
    </location>
</feature>
<accession>A0A6N1ATQ1</accession>
<dbReference type="OrthoDB" id="8900573at2"/>
<name>A0A6N1ATQ1_9PROT</name>
<dbReference type="Proteomes" id="UP000509702">
    <property type="component" value="Plasmid unnamed7"/>
</dbReference>
<evidence type="ECO:0000313" key="2">
    <source>
        <dbReference type="EMBL" id="QKS54663.1"/>
    </source>
</evidence>
<dbReference type="EMBL" id="CP054622">
    <property type="protein sequence ID" value="QKS54663.1"/>
    <property type="molecule type" value="Genomic_DNA"/>
</dbReference>
<evidence type="ECO:0000256" key="1">
    <source>
        <dbReference type="SAM" id="MobiDB-lite"/>
    </source>
</evidence>
<feature type="region of interest" description="Disordered" evidence="1">
    <location>
        <begin position="326"/>
        <end position="368"/>
    </location>
</feature>
<gene>
    <name evidence="2" type="ORF">HUE56_29625</name>
</gene>
<dbReference type="InterPro" id="IPR021496">
    <property type="entry name" value="DUF3150"/>
</dbReference>
<feature type="compositionally biased region" description="Low complexity" evidence="1">
    <location>
        <begin position="407"/>
        <end position="441"/>
    </location>
</feature>